<dbReference type="CDD" id="cd18796">
    <property type="entry name" value="SF2_C_LHR"/>
    <property type="match status" value="1"/>
</dbReference>
<reference evidence="5 6" key="1">
    <citation type="submission" date="2016-11" db="EMBL/GenBank/DDBJ databases">
        <authorList>
            <person name="Varghese N."/>
            <person name="Submissions S."/>
        </authorList>
    </citation>
    <scope>NUCLEOTIDE SEQUENCE [LARGE SCALE GENOMIC DNA]</scope>
    <source>
        <strain evidence="5 6">NFR18</strain>
    </source>
</reference>
<keyword evidence="2" id="KW-0067">ATP-binding</keyword>
<dbReference type="PROSITE" id="PS51194">
    <property type="entry name" value="HELICASE_CTER"/>
    <property type="match status" value="1"/>
</dbReference>
<dbReference type="InterPro" id="IPR027417">
    <property type="entry name" value="P-loop_NTPase"/>
</dbReference>
<dbReference type="GO" id="GO:0003677">
    <property type="term" value="F:DNA binding"/>
    <property type="evidence" value="ECO:0007669"/>
    <property type="project" value="TreeGrafter"/>
</dbReference>
<keyword evidence="5" id="KW-0378">Hydrolase</keyword>
<name>A0AB38C2Y9_9BURK</name>
<dbReference type="SMART" id="SM00487">
    <property type="entry name" value="DEXDc"/>
    <property type="match status" value="1"/>
</dbReference>
<organism evidence="5 6">
    <name type="scientific">Janthinobacterium lividum</name>
    <dbReference type="NCBI Taxonomy" id="29581"/>
    <lineage>
        <taxon>Bacteria</taxon>
        <taxon>Pseudomonadati</taxon>
        <taxon>Pseudomonadota</taxon>
        <taxon>Betaproteobacteria</taxon>
        <taxon>Burkholderiales</taxon>
        <taxon>Oxalobacteraceae</taxon>
        <taxon>Janthinobacterium</taxon>
    </lineage>
</organism>
<evidence type="ECO:0000259" key="4">
    <source>
        <dbReference type="PROSITE" id="PS51194"/>
    </source>
</evidence>
<dbReference type="RefSeq" id="WP_070301514.1">
    <property type="nucleotide sequence ID" value="NZ_FPKH01000001.1"/>
</dbReference>
<evidence type="ECO:0000259" key="3">
    <source>
        <dbReference type="PROSITE" id="PS51192"/>
    </source>
</evidence>
<dbReference type="SMART" id="SM00490">
    <property type="entry name" value="HELICc"/>
    <property type="match status" value="1"/>
</dbReference>
<dbReference type="InterPro" id="IPR014001">
    <property type="entry name" value="Helicase_ATP-bd"/>
</dbReference>
<proteinExistence type="predicted"/>
<protein>
    <submittedName>
        <fullName evidence="5">ATP-dependent helicase Lhr and Lhr-like helicase</fullName>
    </submittedName>
</protein>
<feature type="domain" description="Helicase ATP-binding" evidence="3">
    <location>
        <begin position="37"/>
        <end position="216"/>
    </location>
</feature>
<evidence type="ECO:0000256" key="1">
    <source>
        <dbReference type="ARBA" id="ARBA00022741"/>
    </source>
</evidence>
<dbReference type="InterPro" id="IPR011545">
    <property type="entry name" value="DEAD/DEAH_box_helicase_dom"/>
</dbReference>
<dbReference type="Proteomes" id="UP000182489">
    <property type="component" value="Unassembled WGS sequence"/>
</dbReference>
<dbReference type="PANTHER" id="PTHR47962:SF5">
    <property type="entry name" value="ATP-DEPENDENT HELICASE LHR-RELATED"/>
    <property type="match status" value="1"/>
</dbReference>
<keyword evidence="5" id="KW-0347">Helicase</keyword>
<dbReference type="AlphaFoldDB" id="A0AB38C2Y9"/>
<dbReference type="GO" id="GO:0004386">
    <property type="term" value="F:helicase activity"/>
    <property type="evidence" value="ECO:0007669"/>
    <property type="project" value="UniProtKB-KW"/>
</dbReference>
<dbReference type="PANTHER" id="PTHR47962">
    <property type="entry name" value="ATP-DEPENDENT HELICASE LHR-RELATED-RELATED"/>
    <property type="match status" value="1"/>
</dbReference>
<dbReference type="EMBL" id="FPKH01000001">
    <property type="protein sequence ID" value="SFX10925.1"/>
    <property type="molecule type" value="Genomic_DNA"/>
</dbReference>
<dbReference type="Gene3D" id="3.40.50.300">
    <property type="entry name" value="P-loop containing nucleotide triphosphate hydrolases"/>
    <property type="match status" value="2"/>
</dbReference>
<evidence type="ECO:0000313" key="5">
    <source>
        <dbReference type="EMBL" id="SFX10925.1"/>
    </source>
</evidence>
<dbReference type="Pfam" id="PF00271">
    <property type="entry name" value="Helicase_C"/>
    <property type="match status" value="1"/>
</dbReference>
<gene>
    <name evidence="5" type="ORF">SAMN03097694_0758</name>
</gene>
<accession>A0AB38C2Y9</accession>
<comment type="caution">
    <text evidence="5">The sequence shown here is derived from an EMBL/GenBank/DDBJ whole genome shotgun (WGS) entry which is preliminary data.</text>
</comment>
<dbReference type="GO" id="GO:0005524">
    <property type="term" value="F:ATP binding"/>
    <property type="evidence" value="ECO:0007669"/>
    <property type="project" value="UniProtKB-KW"/>
</dbReference>
<dbReference type="PROSITE" id="PS51192">
    <property type="entry name" value="HELICASE_ATP_BIND_1"/>
    <property type="match status" value="1"/>
</dbReference>
<keyword evidence="1" id="KW-0547">Nucleotide-binding</keyword>
<dbReference type="GO" id="GO:0016887">
    <property type="term" value="F:ATP hydrolysis activity"/>
    <property type="evidence" value="ECO:0007669"/>
    <property type="project" value="TreeGrafter"/>
</dbReference>
<sequence length="730" mass="80428">MTDPFSSSFSLLDERIQRWIWAENWSILRDIQERSIAAISSGGRDVIIAAATAAGKTEAAFFPVLSNMLKAGEEHGLCLYISPLKALINDQFGRLERLCTTLEIPVWPWHGDISSSSKTRFFKQPSGVVLITPESLEAMLCNRGFQMPRIAARLRYIVVDELHAFIGTERGKQLQSLMLRIEQAAGRMVPRIGLSATLGDLRLGADFLRPHSGAAVDIIESQADRGALKIYIKGYLDVAPPPDEEPDGESASELSIVQDLFAKLRGSNNLIFPNSRGKVEQYTYALRRLCEAAKAPNEFWPHHGSLSREIREETEAALKNKEGCATAICTNTLELGIDIGAVKSVAQIGSPPSVASMRQRMGRSGRRAGESAILRGYITERELHAESELMDQLRGGTLEFGAMVSLMLDGWIEPPKTHGLHLSTLIQQLLSLIAQHGGIQAADAYRILCTRGPFASTEKKDFAELLRHLGKMELLQQEASGLLLHGSKGERLVNHYTFYAAFATEDEFRIVNASRVLGSLPVSSSVSVGDYILFAGRTWVVEDIDDDSKTILVGKTNTGRAPLFNGSGGHVHTKVRERMRELYQSGLPPSFMDEGAKKLMLEGCQTFQRCGLARKPLLIIGGRVFIFTWLGDHANEAIALVLKSRGLAATAQGPAVKIDDASEQRVVACLLAFASEAPPAVELLLNKEHNLRRAKWDWALPERLLKMSFASLHLDIVQAHEWAVKHVSEL</sequence>
<dbReference type="InterPro" id="IPR052511">
    <property type="entry name" value="ATP-dep_Helicase"/>
</dbReference>
<feature type="domain" description="Helicase C-terminal" evidence="4">
    <location>
        <begin position="256"/>
        <end position="412"/>
    </location>
</feature>
<evidence type="ECO:0000313" key="6">
    <source>
        <dbReference type="Proteomes" id="UP000182489"/>
    </source>
</evidence>
<evidence type="ECO:0000256" key="2">
    <source>
        <dbReference type="ARBA" id="ARBA00022840"/>
    </source>
</evidence>
<dbReference type="CDD" id="cd17922">
    <property type="entry name" value="DEXHc_LHR-like"/>
    <property type="match status" value="1"/>
</dbReference>
<dbReference type="Pfam" id="PF00270">
    <property type="entry name" value="DEAD"/>
    <property type="match status" value="1"/>
</dbReference>
<dbReference type="InterPro" id="IPR001650">
    <property type="entry name" value="Helicase_C-like"/>
</dbReference>
<dbReference type="SUPFAM" id="SSF52540">
    <property type="entry name" value="P-loop containing nucleoside triphosphate hydrolases"/>
    <property type="match status" value="1"/>
</dbReference>